<dbReference type="WBParaSite" id="L893_g19027.t3">
    <property type="protein sequence ID" value="L893_g19027.t3"/>
    <property type="gene ID" value="L893_g19027"/>
</dbReference>
<feature type="compositionally biased region" description="Polar residues" evidence="1">
    <location>
        <begin position="475"/>
        <end position="487"/>
    </location>
</feature>
<feature type="domain" description="BPTI/Kunitz inhibitor" evidence="2">
    <location>
        <begin position="405"/>
        <end position="453"/>
    </location>
</feature>
<dbReference type="SMART" id="SM00289">
    <property type="entry name" value="WR1"/>
    <property type="match status" value="5"/>
</dbReference>
<dbReference type="InterPro" id="IPR002223">
    <property type="entry name" value="Kunitz_BPTI"/>
</dbReference>
<dbReference type="Pfam" id="PF00014">
    <property type="entry name" value="Kunitz_BPTI"/>
    <property type="match status" value="5"/>
</dbReference>
<evidence type="ECO:0000313" key="4">
    <source>
        <dbReference type="WBParaSite" id="L893_g19027.t3"/>
    </source>
</evidence>
<dbReference type="SMART" id="SM00131">
    <property type="entry name" value="KU"/>
    <property type="match status" value="5"/>
</dbReference>
<dbReference type="GO" id="GO:0004867">
    <property type="term" value="F:serine-type endopeptidase inhibitor activity"/>
    <property type="evidence" value="ECO:0007669"/>
    <property type="project" value="InterPro"/>
</dbReference>
<dbReference type="InterPro" id="IPR036880">
    <property type="entry name" value="Kunitz_BPTI_sf"/>
</dbReference>
<feature type="domain" description="BPTI/Kunitz inhibitor" evidence="2">
    <location>
        <begin position="620"/>
        <end position="671"/>
    </location>
</feature>
<feature type="domain" description="BPTI/Kunitz inhibitor" evidence="2">
    <location>
        <begin position="272"/>
        <end position="326"/>
    </location>
</feature>
<dbReference type="PANTHER" id="PTHR46339">
    <property type="entry name" value="PROTEIN CBG15282-RELATED"/>
    <property type="match status" value="1"/>
</dbReference>
<dbReference type="InterPro" id="IPR006149">
    <property type="entry name" value="EB_dom"/>
</dbReference>
<name>A0A1I7YSF8_9BILA</name>
<dbReference type="InterPro" id="IPR053014">
    <property type="entry name" value="Cuticle_assoc_divergent"/>
</dbReference>
<sequence length="1105" mass="121601">MWLQEVRAQSQSHLWPPATLTLLCRKAHSRTFRHVFRCILCTFAQYCHCWLSSAGEAARFVLRPVHFLIVFLGAGSANRSGPRGSAPRGGQQAQQAMALPRLLALVSLAALLAFEVRAQHGTVGRPCEVSTDCGTGNYCAGNKRCACLTTYVEIDSYCWRKINPGESGCTQNRQCEAVWPGAYCRSGECRCANNQPPFRTRDGLVCLNYGFCPLNGNNPKFRIENQVQQCYGGADATCEAIGALAYDCICDSDDCTVNNPISFCCPSRAFACIQPPNEGYTPPGGGTTLNHWYHDPITGECRELKYQGYGGNANNFQTKDHCESYCKQTCNRGLPLYRDRTTGVKQEPVYCQGNDNGCNNPNYVCTTMGTLQQCCPTYLHICSRNGAIPTEVYNTAGGLPSEYFDVGIPDGSGNTYPRFYYDSREGRCIQFSYLGQGGNFNNFLSQDHCEKFCSRILCSAGEPLKDSSGERNMECSPTGSGSNTCPSTHSCESTSGSTTFGGVCCPRPQYVCKLPREQGNCGTYSNRWWFNAKTGNCEEFIYSGCQGNANNFETYKECQDYCRDARSEPQCIQGTALTDSNGNFIICGGATSVQTTCPANHYCYYDGTTYGCCPTQAYTCSLSYKSGATCGPAVTRWYYDSTTRTCQTYSFNGCDGNSNNFATQQDCKDYCRVESCPDGGEVWKEPNGAARACTSNRQCPSTHYCTPVTTWTGTVYQTKSLCCPSKNFVCSQPRDVGVRCSSTRISRWYFNADSKTCQTFEYNGCEGNRNNFATQKACQNYCLSEACPPGTVVAKESDSSRLVQCSNPGGAGRVSGGCPDGYTCYSSPLLDQNVCCGASTELQSETNDDDPYLKTLFYRSVVVMAITITEKFAFSLDRPCFSTIEALLVFGKTKLSSSRVPKRALNRPVPRQLHAVHLRALAAADAVHPQRGRRLSGQLLLLVLDDLLGRERLLLLPLARQRGHGLLPAAAGARARGRRCPVPLLQPLGAHQRRHPGLRTQPPLPVLHEPRTLHLLWPGERRPTAQRLPTTAREPRARGTGRQLPYLQPLCALRDPAGVPRQLRVSLHWKRQRIHLLQSATAQRRQLNSKGTTLSLASNLSAACR</sequence>
<organism evidence="3 4">
    <name type="scientific">Steinernema glaseri</name>
    <dbReference type="NCBI Taxonomy" id="37863"/>
    <lineage>
        <taxon>Eukaryota</taxon>
        <taxon>Metazoa</taxon>
        <taxon>Ecdysozoa</taxon>
        <taxon>Nematoda</taxon>
        <taxon>Chromadorea</taxon>
        <taxon>Rhabditida</taxon>
        <taxon>Tylenchina</taxon>
        <taxon>Panagrolaimomorpha</taxon>
        <taxon>Strongyloidoidea</taxon>
        <taxon>Steinernematidae</taxon>
        <taxon>Steinernema</taxon>
    </lineage>
</organism>
<dbReference type="PRINTS" id="PR00759">
    <property type="entry name" value="BASICPTASE"/>
</dbReference>
<reference evidence="4" key="1">
    <citation type="submission" date="2016-11" db="UniProtKB">
        <authorList>
            <consortium name="WormBaseParasite"/>
        </authorList>
    </citation>
    <scope>IDENTIFICATION</scope>
</reference>
<evidence type="ECO:0000259" key="2">
    <source>
        <dbReference type="PROSITE" id="PS50279"/>
    </source>
</evidence>
<dbReference type="InterPro" id="IPR006150">
    <property type="entry name" value="Cys_repeat_1"/>
</dbReference>
<evidence type="ECO:0000313" key="3">
    <source>
        <dbReference type="Proteomes" id="UP000095287"/>
    </source>
</evidence>
<dbReference type="Pfam" id="PF14625">
    <property type="entry name" value="Lustrin_cystein"/>
    <property type="match status" value="4"/>
</dbReference>
<dbReference type="Proteomes" id="UP000095287">
    <property type="component" value="Unplaced"/>
</dbReference>
<dbReference type="CDD" id="cd00109">
    <property type="entry name" value="Kunitz-type"/>
    <property type="match status" value="3"/>
</dbReference>
<dbReference type="CDD" id="cd22593">
    <property type="entry name" value="Kunitz_conkunitzin"/>
    <property type="match status" value="2"/>
</dbReference>
<dbReference type="PANTHER" id="PTHR46339:SF11">
    <property type="entry name" value="BPTI_KUNITZ INHIBITOR DOMAIN-CONTAINING PROTEIN"/>
    <property type="match status" value="1"/>
</dbReference>
<dbReference type="InterPro" id="IPR028150">
    <property type="entry name" value="Lustrin_cystein"/>
</dbReference>
<feature type="region of interest" description="Disordered" evidence="1">
    <location>
        <begin position="467"/>
        <end position="487"/>
    </location>
</feature>
<feature type="domain" description="BPTI/Kunitz inhibitor" evidence="2">
    <location>
        <begin position="512"/>
        <end position="562"/>
    </location>
</feature>
<dbReference type="PROSITE" id="PS50279">
    <property type="entry name" value="BPTI_KUNITZ_2"/>
    <property type="match status" value="5"/>
</dbReference>
<dbReference type="PROSITE" id="PS00280">
    <property type="entry name" value="BPTI_KUNITZ_1"/>
    <property type="match status" value="2"/>
</dbReference>
<accession>A0A1I7YSF8</accession>
<dbReference type="Gene3D" id="4.10.410.10">
    <property type="entry name" value="Pancreatic trypsin inhibitor Kunitz domain"/>
    <property type="match status" value="5"/>
</dbReference>
<evidence type="ECO:0000256" key="1">
    <source>
        <dbReference type="SAM" id="MobiDB-lite"/>
    </source>
</evidence>
<protein>
    <submittedName>
        <fullName evidence="4">Kunitz/Bovine pancreatic trypsin inhibitor domain protein</fullName>
    </submittedName>
</protein>
<dbReference type="SUPFAM" id="SSF57362">
    <property type="entry name" value="BPTI-like"/>
    <property type="match status" value="5"/>
</dbReference>
<dbReference type="AlphaFoldDB" id="A0A1I7YSF8"/>
<dbReference type="InterPro" id="IPR020901">
    <property type="entry name" value="Prtase_inh_Kunz-CS"/>
</dbReference>
<proteinExistence type="predicted"/>
<keyword evidence="3" id="KW-1185">Reference proteome</keyword>
<feature type="domain" description="BPTI/Kunitz inhibitor" evidence="2">
    <location>
        <begin position="730"/>
        <end position="782"/>
    </location>
</feature>
<dbReference type="Pfam" id="PF01683">
    <property type="entry name" value="EB"/>
    <property type="match status" value="1"/>
</dbReference>